<evidence type="ECO:0000259" key="2">
    <source>
        <dbReference type="Pfam" id="PF18200"/>
    </source>
</evidence>
<dbReference type="EMBL" id="JAAIKR010000026">
    <property type="protein sequence ID" value="MBR9729600.1"/>
    <property type="molecule type" value="Genomic_DNA"/>
</dbReference>
<dbReference type="Pfam" id="PF18200">
    <property type="entry name" value="Big_11"/>
    <property type="match status" value="1"/>
</dbReference>
<evidence type="ECO:0000313" key="4">
    <source>
        <dbReference type="Proteomes" id="UP000811844"/>
    </source>
</evidence>
<reference evidence="3 4" key="1">
    <citation type="submission" date="2020-02" db="EMBL/GenBank/DDBJ databases">
        <title>Shewanella WXL01 sp. nov., a marine bacterium isolated from green algae in Luhuitou Fringing Reef (Northern South China Sea).</title>
        <authorList>
            <person name="Wang X."/>
        </authorList>
    </citation>
    <scope>NUCLEOTIDE SEQUENCE [LARGE SCALE GENOMIC DNA]</scope>
    <source>
        <strain evidence="3 4">MCCC 1A01895</strain>
    </source>
</reference>
<keyword evidence="4" id="KW-1185">Reference proteome</keyword>
<organism evidence="3 4">
    <name type="scientific">Shewanella intestini</name>
    <dbReference type="NCBI Taxonomy" id="2017544"/>
    <lineage>
        <taxon>Bacteria</taxon>
        <taxon>Pseudomonadati</taxon>
        <taxon>Pseudomonadota</taxon>
        <taxon>Gammaproteobacteria</taxon>
        <taxon>Alteromonadales</taxon>
        <taxon>Shewanellaceae</taxon>
        <taxon>Shewanella</taxon>
    </lineage>
</organism>
<proteinExistence type="predicted"/>
<feature type="compositionally biased region" description="Polar residues" evidence="1">
    <location>
        <begin position="110"/>
        <end position="122"/>
    </location>
</feature>
<sequence length="226" mass="23719">MDSLTTSKTGVLSSADGEISITLEHGSIILSPGDIIPIESTLAFEEQFSFVITFDDGTVFSHAGSVAPIEPTNQSEPVNSLTGLEEITQIQALIEAGEDPTIDLPETAAGETTGNQGGTSFSPVERTGNETLATAGFETSTVTRQASVEFSQRFIISDDDVPTVVENDNNLIAEGEVATGNILDNDSDVDSLLSVINFAINGETYLAGSTVEFESGVITINEDGSY</sequence>
<dbReference type="InterPro" id="IPR047777">
    <property type="entry name" value="LapA-like_RM"/>
</dbReference>
<comment type="caution">
    <text evidence="3">The sequence shown here is derived from an EMBL/GenBank/DDBJ whole genome shotgun (WGS) entry which is preliminary data.</text>
</comment>
<protein>
    <submittedName>
        <fullName evidence="3">Retention module-containing protein</fullName>
    </submittedName>
</protein>
<dbReference type="RefSeq" id="WP_212593410.1">
    <property type="nucleotide sequence ID" value="NZ_JAAIKR010000026.1"/>
</dbReference>
<dbReference type="InterPro" id="IPR041339">
    <property type="entry name" value="Ig-like_bac"/>
</dbReference>
<evidence type="ECO:0000313" key="3">
    <source>
        <dbReference type="EMBL" id="MBR9729600.1"/>
    </source>
</evidence>
<name>A0ABS5I6E4_9GAMM</name>
<accession>A0ABS5I6E4</accession>
<dbReference type="Proteomes" id="UP000811844">
    <property type="component" value="Unassembled WGS sequence"/>
</dbReference>
<feature type="region of interest" description="Disordered" evidence="1">
    <location>
        <begin position="107"/>
        <end position="126"/>
    </location>
</feature>
<feature type="domain" description="Cell-surface Ig-like bacterial" evidence="2">
    <location>
        <begin position="177"/>
        <end position="226"/>
    </location>
</feature>
<feature type="non-terminal residue" evidence="3">
    <location>
        <position position="226"/>
    </location>
</feature>
<evidence type="ECO:0000256" key="1">
    <source>
        <dbReference type="SAM" id="MobiDB-lite"/>
    </source>
</evidence>
<dbReference type="NCBIfam" id="NF033682">
    <property type="entry name" value="retention_LapA"/>
    <property type="match status" value="1"/>
</dbReference>
<gene>
    <name evidence="3" type="ORF">G3R48_16650</name>
</gene>